<comment type="caution">
    <text evidence="2">The sequence shown here is derived from an EMBL/GenBank/DDBJ whole genome shotgun (WGS) entry which is preliminary data.</text>
</comment>
<dbReference type="Proteomes" id="UP000635477">
    <property type="component" value="Unassembled WGS sequence"/>
</dbReference>
<dbReference type="OrthoDB" id="5106654at2759"/>
<evidence type="ECO:0000313" key="3">
    <source>
        <dbReference type="Proteomes" id="UP000635477"/>
    </source>
</evidence>
<dbReference type="AlphaFoldDB" id="A0A8H4XGB6"/>
<proteinExistence type="predicted"/>
<reference evidence="2" key="2">
    <citation type="submission" date="2020-05" db="EMBL/GenBank/DDBJ databases">
        <authorList>
            <person name="Kim H.-S."/>
            <person name="Proctor R.H."/>
            <person name="Brown D.W."/>
        </authorList>
    </citation>
    <scope>NUCLEOTIDE SEQUENCE</scope>
    <source>
        <strain evidence="2">NRRL 22465</strain>
    </source>
</reference>
<sequence length="489" mass="54182">MDETRYNAEQKRFDLHRHDVSNPDDNDQDLISQLDRHLNDAKELLGGRKRSSTSLTRGIGRSALGGSGSLEDELRISKQLNDAVDSFKLSAVLGKAKESSSDLVSLRGEVENFRRSLELLWRTQDSVGEKVSLQLSDIQQLVAGLASSASPPDEDDGSSESVVDDGFIKELHALVVSGLDILSDNLQCQYHRELSNRLRTWGVGILDGSLGLDGMFRLYSKAEAVGEMDLLRPLDVGPQIFTTPFVRILLNLEHDFAGFGFLDARSLLFLEASETLLASVCTSDELERLSLCASMTIPNDSMEQFYTYATNMYEEIERLFDLLPAVGSLRTLCCVASAANWPTAPRVSRREAEKSLKPNNLAASTLRAAEGLTAALQEKGREERLQKDKSLADHVASLFAHETERLAEWTRMRPAVAMGKDVSDILSRINRSLQGQMAELDGPEGKQTEKGKETERSRDVKTPLLEGDDISATLKQFQTLMDELSDRVE</sequence>
<feature type="compositionally biased region" description="Basic and acidic residues" evidence="1">
    <location>
        <begin position="1"/>
        <end position="21"/>
    </location>
</feature>
<evidence type="ECO:0000256" key="1">
    <source>
        <dbReference type="SAM" id="MobiDB-lite"/>
    </source>
</evidence>
<keyword evidence="3" id="KW-1185">Reference proteome</keyword>
<protein>
    <submittedName>
        <fullName evidence="2">Uncharacterized protein</fullName>
    </submittedName>
</protein>
<feature type="region of interest" description="Disordered" evidence="1">
    <location>
        <begin position="435"/>
        <end position="468"/>
    </location>
</feature>
<feature type="region of interest" description="Disordered" evidence="1">
    <location>
        <begin position="1"/>
        <end position="27"/>
    </location>
</feature>
<evidence type="ECO:0000313" key="2">
    <source>
        <dbReference type="EMBL" id="KAF4974111.1"/>
    </source>
</evidence>
<accession>A0A8H4XGB6</accession>
<organism evidence="2 3">
    <name type="scientific">Fusarium zealandicum</name>
    <dbReference type="NCBI Taxonomy" id="1053134"/>
    <lineage>
        <taxon>Eukaryota</taxon>
        <taxon>Fungi</taxon>
        <taxon>Dikarya</taxon>
        <taxon>Ascomycota</taxon>
        <taxon>Pezizomycotina</taxon>
        <taxon>Sordariomycetes</taxon>
        <taxon>Hypocreomycetidae</taxon>
        <taxon>Hypocreales</taxon>
        <taxon>Nectriaceae</taxon>
        <taxon>Fusarium</taxon>
        <taxon>Fusarium staphyleae species complex</taxon>
    </lineage>
</organism>
<reference evidence="2" key="1">
    <citation type="journal article" date="2020" name="BMC Genomics">
        <title>Correction to: Identification and distribution of gene clusters required for synthesis of sphingolipid metabolism inhibitors in diverse species of the filamentous fungus Fusarium.</title>
        <authorList>
            <person name="Kim H.S."/>
            <person name="Lohmar J.M."/>
            <person name="Busman M."/>
            <person name="Brown D.W."/>
            <person name="Naumann T.A."/>
            <person name="Divon H.H."/>
            <person name="Lysoe E."/>
            <person name="Uhlig S."/>
            <person name="Proctor R.H."/>
        </authorList>
    </citation>
    <scope>NUCLEOTIDE SEQUENCE</scope>
    <source>
        <strain evidence="2">NRRL 22465</strain>
    </source>
</reference>
<name>A0A8H4XGB6_9HYPO</name>
<gene>
    <name evidence="2" type="ORF">FZEAL_8949</name>
</gene>
<dbReference type="EMBL" id="JABEYC010000802">
    <property type="protein sequence ID" value="KAF4974111.1"/>
    <property type="molecule type" value="Genomic_DNA"/>
</dbReference>
<feature type="compositionally biased region" description="Basic and acidic residues" evidence="1">
    <location>
        <begin position="443"/>
        <end position="461"/>
    </location>
</feature>